<keyword evidence="1" id="KW-0472">Membrane</keyword>
<keyword evidence="1" id="KW-1133">Transmembrane helix</keyword>
<keyword evidence="1" id="KW-0812">Transmembrane</keyword>
<dbReference type="Proteomes" id="UP000627446">
    <property type="component" value="Unassembled WGS sequence"/>
</dbReference>
<name>A0A923HSW1_9BURK</name>
<feature type="transmembrane region" description="Helical" evidence="1">
    <location>
        <begin position="86"/>
        <end position="109"/>
    </location>
</feature>
<accession>A0A923HSW1</accession>
<evidence type="ECO:0000313" key="2">
    <source>
        <dbReference type="EMBL" id="MBC3881932.1"/>
    </source>
</evidence>
<feature type="transmembrane region" description="Helical" evidence="1">
    <location>
        <begin position="38"/>
        <end position="55"/>
    </location>
</feature>
<evidence type="ECO:0000256" key="1">
    <source>
        <dbReference type="SAM" id="Phobius"/>
    </source>
</evidence>
<dbReference type="AlphaFoldDB" id="A0A923HSW1"/>
<dbReference type="RefSeq" id="WP_186916412.1">
    <property type="nucleotide sequence ID" value="NZ_JACOFZ010000003.1"/>
</dbReference>
<reference evidence="2" key="1">
    <citation type="submission" date="2020-08" db="EMBL/GenBank/DDBJ databases">
        <title>Novel species isolated from subtropical streams in China.</title>
        <authorList>
            <person name="Lu H."/>
        </authorList>
    </citation>
    <scope>NUCLEOTIDE SEQUENCE</scope>
    <source>
        <strain evidence="2">LX22W</strain>
    </source>
</reference>
<comment type="caution">
    <text evidence="2">The sequence shown here is derived from an EMBL/GenBank/DDBJ whole genome shotgun (WGS) entry which is preliminary data.</text>
</comment>
<organism evidence="2 3">
    <name type="scientific">Undibacterium nitidum</name>
    <dbReference type="NCBI Taxonomy" id="2762298"/>
    <lineage>
        <taxon>Bacteria</taxon>
        <taxon>Pseudomonadati</taxon>
        <taxon>Pseudomonadota</taxon>
        <taxon>Betaproteobacteria</taxon>
        <taxon>Burkholderiales</taxon>
        <taxon>Oxalobacteraceae</taxon>
        <taxon>Undibacterium</taxon>
    </lineage>
</organism>
<dbReference type="EMBL" id="JACOFZ010000003">
    <property type="protein sequence ID" value="MBC3881932.1"/>
    <property type="molecule type" value="Genomic_DNA"/>
</dbReference>
<feature type="transmembrane region" description="Helical" evidence="1">
    <location>
        <begin position="6"/>
        <end position="31"/>
    </location>
</feature>
<gene>
    <name evidence="2" type="ORF">H8K36_11135</name>
</gene>
<proteinExistence type="predicted"/>
<sequence>MFDIATSSLVLSILGTFVPLGISLGCSIAWWKKVQRPWIFLILSVLAMSAVYSFLSRIFHLLLQLGIVIHPSAFAFEPSVTDPYPFLRIEIGLALLASILSVLLGYLLLRAAKSAQLRV</sequence>
<keyword evidence="3" id="KW-1185">Reference proteome</keyword>
<protein>
    <submittedName>
        <fullName evidence="2">Uncharacterized protein</fullName>
    </submittedName>
</protein>
<evidence type="ECO:0000313" key="3">
    <source>
        <dbReference type="Proteomes" id="UP000627446"/>
    </source>
</evidence>